<evidence type="ECO:0000313" key="2">
    <source>
        <dbReference type="Proteomes" id="UP000193391"/>
    </source>
</evidence>
<protein>
    <recommendedName>
        <fullName evidence="3">DUF1127 domain-containing protein</fullName>
    </recommendedName>
</protein>
<name>A0A1Y2KW94_9PROT</name>
<proteinExistence type="predicted"/>
<dbReference type="AlphaFoldDB" id="A0A1Y2KW94"/>
<accession>A0A1Y2KW94</accession>
<evidence type="ECO:0008006" key="3">
    <source>
        <dbReference type="Google" id="ProtNLM"/>
    </source>
</evidence>
<gene>
    <name evidence="1" type="ORF">TMES_18565</name>
</gene>
<dbReference type="RefSeq" id="WP_085585358.1">
    <property type="nucleotide sequence ID" value="NZ_JFKA01000012.1"/>
</dbReference>
<comment type="caution">
    <text evidence="1">The sequence shown here is derived from an EMBL/GenBank/DDBJ whole genome shotgun (WGS) entry which is preliminary data.</text>
</comment>
<organism evidence="1 2">
    <name type="scientific">Thalassospira mesophila</name>
    <dbReference type="NCBI Taxonomy" id="1293891"/>
    <lineage>
        <taxon>Bacteria</taxon>
        <taxon>Pseudomonadati</taxon>
        <taxon>Pseudomonadota</taxon>
        <taxon>Alphaproteobacteria</taxon>
        <taxon>Rhodospirillales</taxon>
        <taxon>Thalassospiraceae</taxon>
        <taxon>Thalassospira</taxon>
    </lineage>
</organism>
<dbReference type="Proteomes" id="UP000193391">
    <property type="component" value="Unassembled WGS sequence"/>
</dbReference>
<keyword evidence="2" id="KW-1185">Reference proteome</keyword>
<dbReference type="EMBL" id="JFKA01000012">
    <property type="protein sequence ID" value="OSQ36089.1"/>
    <property type="molecule type" value="Genomic_DNA"/>
</dbReference>
<dbReference type="OrthoDB" id="7361016at2"/>
<evidence type="ECO:0000313" key="1">
    <source>
        <dbReference type="EMBL" id="OSQ36089.1"/>
    </source>
</evidence>
<reference evidence="1 2" key="1">
    <citation type="submission" date="2014-03" db="EMBL/GenBank/DDBJ databases">
        <title>The draft genome sequence of Thalassospira mesophila JCM 18969.</title>
        <authorList>
            <person name="Lai Q."/>
            <person name="Shao Z."/>
        </authorList>
    </citation>
    <scope>NUCLEOTIDE SEQUENCE [LARGE SCALE GENOMIC DNA]</scope>
    <source>
        <strain evidence="1 2">JCM 18969</strain>
    </source>
</reference>
<sequence length="96" mass="11276">MSTLPTTHLDRIVMNTTPVPHGVTFQKLRQLFVERLVRARLARSQHQLIDQLSDTQLRDVGLERVFDGREWKLYMIHPENTPSRQNTLAQTAKDRR</sequence>